<dbReference type="AlphaFoldDB" id="A9RGV0"/>
<dbReference type="RefSeq" id="XP_024382869.1">
    <property type="nucleotide sequence ID" value="XM_024527101.2"/>
</dbReference>
<reference evidence="1 3" key="2">
    <citation type="journal article" date="2018" name="Plant J.">
        <title>The Physcomitrella patens chromosome-scale assembly reveals moss genome structure and evolution.</title>
        <authorList>
            <person name="Lang D."/>
            <person name="Ullrich K.K."/>
            <person name="Murat F."/>
            <person name="Fuchs J."/>
            <person name="Jenkins J."/>
            <person name="Haas F.B."/>
            <person name="Piednoel M."/>
            <person name="Gundlach H."/>
            <person name="Van Bel M."/>
            <person name="Meyberg R."/>
            <person name="Vives C."/>
            <person name="Morata J."/>
            <person name="Symeonidi A."/>
            <person name="Hiss M."/>
            <person name="Muchero W."/>
            <person name="Kamisugi Y."/>
            <person name="Saleh O."/>
            <person name="Blanc G."/>
            <person name="Decker E.L."/>
            <person name="van Gessel N."/>
            <person name="Grimwood J."/>
            <person name="Hayes R.D."/>
            <person name="Graham S.W."/>
            <person name="Gunter L.E."/>
            <person name="McDaniel S.F."/>
            <person name="Hoernstein S.N.W."/>
            <person name="Larsson A."/>
            <person name="Li F.W."/>
            <person name="Perroud P.F."/>
            <person name="Phillips J."/>
            <person name="Ranjan P."/>
            <person name="Rokshar D.S."/>
            <person name="Rothfels C.J."/>
            <person name="Schneider L."/>
            <person name="Shu S."/>
            <person name="Stevenson D.W."/>
            <person name="Thummler F."/>
            <person name="Tillich M."/>
            <person name="Villarreal Aguilar J.C."/>
            <person name="Widiez T."/>
            <person name="Wong G.K."/>
            <person name="Wymore A."/>
            <person name="Zhang Y."/>
            <person name="Zimmer A.D."/>
            <person name="Quatrano R.S."/>
            <person name="Mayer K.F.X."/>
            <person name="Goodstein D."/>
            <person name="Casacuberta J.M."/>
            <person name="Vandepoele K."/>
            <person name="Reski R."/>
            <person name="Cuming A.C."/>
            <person name="Tuskan G.A."/>
            <person name="Maumus F."/>
            <person name="Salse J."/>
            <person name="Schmutz J."/>
            <person name="Rensing S.A."/>
        </authorList>
    </citation>
    <scope>NUCLEOTIDE SEQUENCE [LARGE SCALE GENOMIC DNA]</scope>
    <source>
        <strain evidence="2 3">cv. Gransden 2004</strain>
    </source>
</reference>
<name>A9RGV0_PHYPA</name>
<dbReference type="Gramene" id="Pp3c8_9900V3.1">
    <property type="protein sequence ID" value="PAC:32963644.CDS.1"/>
    <property type="gene ID" value="Pp3c8_9900"/>
</dbReference>
<dbReference type="EnsemblPlants" id="Pp3c8_9900V3.1">
    <property type="protein sequence ID" value="PAC:32963644.CDS.1"/>
    <property type="gene ID" value="Pp3c8_9900"/>
</dbReference>
<dbReference type="Proteomes" id="UP000006727">
    <property type="component" value="Chromosome 8"/>
</dbReference>
<keyword evidence="3" id="KW-1185">Reference proteome</keyword>
<reference evidence="2" key="3">
    <citation type="submission" date="2020-12" db="UniProtKB">
        <authorList>
            <consortium name="EnsemblPlants"/>
        </authorList>
    </citation>
    <scope>IDENTIFICATION</scope>
</reference>
<organism evidence="1">
    <name type="scientific">Physcomitrium patens</name>
    <name type="common">Spreading-leaved earth moss</name>
    <name type="synonym">Physcomitrella patens</name>
    <dbReference type="NCBI Taxonomy" id="3218"/>
    <lineage>
        <taxon>Eukaryota</taxon>
        <taxon>Viridiplantae</taxon>
        <taxon>Streptophyta</taxon>
        <taxon>Embryophyta</taxon>
        <taxon>Bryophyta</taxon>
        <taxon>Bryophytina</taxon>
        <taxon>Bryopsida</taxon>
        <taxon>Funariidae</taxon>
        <taxon>Funariales</taxon>
        <taxon>Funariaceae</taxon>
        <taxon>Physcomitrium</taxon>
    </lineage>
</organism>
<reference evidence="1 3" key="1">
    <citation type="journal article" date="2008" name="Science">
        <title>The Physcomitrella genome reveals evolutionary insights into the conquest of land by plants.</title>
        <authorList>
            <person name="Rensing S."/>
            <person name="Lang D."/>
            <person name="Zimmer A."/>
            <person name="Terry A."/>
            <person name="Salamov A."/>
            <person name="Shapiro H."/>
            <person name="Nishiyama T."/>
            <person name="Perroud P.-F."/>
            <person name="Lindquist E."/>
            <person name="Kamisugi Y."/>
            <person name="Tanahashi T."/>
            <person name="Sakakibara K."/>
            <person name="Fujita T."/>
            <person name="Oishi K."/>
            <person name="Shin-I T."/>
            <person name="Kuroki Y."/>
            <person name="Toyoda A."/>
            <person name="Suzuki Y."/>
            <person name="Hashimoto A."/>
            <person name="Yamaguchi K."/>
            <person name="Sugano A."/>
            <person name="Kohara Y."/>
            <person name="Fujiyama A."/>
            <person name="Anterola A."/>
            <person name="Aoki S."/>
            <person name="Ashton N."/>
            <person name="Barbazuk W.B."/>
            <person name="Barker E."/>
            <person name="Bennetzen J."/>
            <person name="Bezanilla M."/>
            <person name="Blankenship R."/>
            <person name="Cho S.H."/>
            <person name="Dutcher S."/>
            <person name="Estelle M."/>
            <person name="Fawcett J.A."/>
            <person name="Gundlach H."/>
            <person name="Hanada K."/>
            <person name="Heyl A."/>
            <person name="Hicks K.A."/>
            <person name="Hugh J."/>
            <person name="Lohr M."/>
            <person name="Mayer K."/>
            <person name="Melkozernov A."/>
            <person name="Murata T."/>
            <person name="Nelson D."/>
            <person name="Pils B."/>
            <person name="Prigge M."/>
            <person name="Reiss B."/>
            <person name="Renner T."/>
            <person name="Rombauts S."/>
            <person name="Rushton P."/>
            <person name="Sanderfoot A."/>
            <person name="Schween G."/>
            <person name="Shiu S.-H."/>
            <person name="Stueber K."/>
            <person name="Theodoulou F.L."/>
            <person name="Tu H."/>
            <person name="Van de Peer Y."/>
            <person name="Verrier P.J."/>
            <person name="Waters E."/>
            <person name="Wood A."/>
            <person name="Yang L."/>
            <person name="Cove D."/>
            <person name="Cuming A."/>
            <person name="Hasebe M."/>
            <person name="Lucas S."/>
            <person name="Mishler D.B."/>
            <person name="Reski R."/>
            <person name="Grigoriev I."/>
            <person name="Quatrano R.S."/>
            <person name="Boore J.L."/>
        </authorList>
    </citation>
    <scope>NUCLEOTIDE SEQUENCE [LARGE SCALE GENOMIC DNA]</scope>
    <source>
        <strain evidence="2 3">cv. Gransden 2004</strain>
    </source>
</reference>
<gene>
    <name evidence="2" type="primary">LOC112285839</name>
    <name evidence="1" type="ORF">PHYPA_011346</name>
</gene>
<accession>A9RGV0</accession>
<dbReference type="RefSeq" id="XP_024382868.1">
    <property type="nucleotide sequence ID" value="XM_024527100.2"/>
</dbReference>
<sequence length="842" mass="94102">MPMRRAMEYVRWEVNNWRIQGYGRERSIFTGAKKVVSFMWQSWKCGASFVLVLAFFPVLLPLALFLGFVGFLFSVPLFCGAATYYLFFRSFSLPSCITEWFGIFRFPLEGYSPGSPSGEKLEFQNVLKLNASLEDYHRISESEAASNKSTPCHFNGVLQAPAPVIVLQPTNLKSQQRQRTDERIEENIEAEAFNRKVADVSVNKCSSSYHQVAPAGSMVYPDVEEGAFYSNRAYARSSSALHSLGSNYVVLDRGPVDSPLTRFHASGEQKTSSDIGELIEDELICKLPILPSENTKLSSEISATDIPLSRPPEENHICDLVRGNAQTTERRHRTVSIEHNARIDPVGVSSGISGYFCGHSSGGNDNGAWDNAEISEVSIEATSCSNVHASSEEAKALTVVSHVPQTSSLIATSYAEALTCKSVNEKSECFIQESISELSSCISKDFDESSMKSSSSPFSCSALLRTVEGISRVDSEFVTHKHRARHWREEVEETVLSSAIARITYARNWGSQVSDDEADVKMFDSKLKTMTNDQDIVYLLECTEGTEVFSASQLPNPIQYKEKTVAEENARTSSYLSMTSTPCTHQRRLSYGGVLTDDTRVNVGSAIPRNKSSGFTPDYKQQTVHASFSSDYTWPSESSEQEWEVQSNRGTACEESCVDTASSAEEYEEEFDPKPDLVSDPSSTFSSYFLTLDQFTEDWETRRKRWVKESTLGRLVPFAPCLETQYIQTRSMCNPLFEFSSPSPPPRKLDTEDKNHISDLPCHTRFSKRHSAPSEIIGTPDSHRCKLGNWMGGNHTKQFESECLGRTPSLRGHGRSYSASFMESIELNPGEFEGTLTNWWRD</sequence>
<dbReference type="RefSeq" id="XP_073392014.1">
    <property type="nucleotide sequence ID" value="XM_073535913.1"/>
</dbReference>
<dbReference type="PaxDb" id="3218-PP1S8_280V6.1"/>
<protein>
    <submittedName>
        <fullName evidence="1 2">Uncharacterized protein</fullName>
    </submittedName>
</protein>
<evidence type="ECO:0000313" key="3">
    <source>
        <dbReference type="Proteomes" id="UP000006727"/>
    </source>
</evidence>
<dbReference type="EMBL" id="ABEU02000008">
    <property type="protein sequence ID" value="PNR49450.1"/>
    <property type="molecule type" value="Genomic_DNA"/>
</dbReference>
<evidence type="ECO:0000313" key="2">
    <source>
        <dbReference type="EnsemblPlants" id="PAC:32963644.CDS.1"/>
    </source>
</evidence>
<proteinExistence type="predicted"/>
<dbReference type="Gramene" id="Pp3c8_9900V3.2">
    <property type="protein sequence ID" value="PAC:32963645.CDS.1"/>
    <property type="gene ID" value="Pp3c8_9900"/>
</dbReference>
<dbReference type="GeneID" id="112285839"/>
<dbReference type="EnsemblPlants" id="Pp3c8_9900V3.2">
    <property type="protein sequence ID" value="PAC:32963645.CDS.1"/>
    <property type="gene ID" value="Pp3c8_9900"/>
</dbReference>
<evidence type="ECO:0000313" key="1">
    <source>
        <dbReference type="EMBL" id="PNR49450.1"/>
    </source>
</evidence>